<keyword evidence="3" id="KW-1185">Reference proteome</keyword>
<name>G7WLE7_METH6</name>
<dbReference type="AlphaFoldDB" id="G7WLE7"/>
<keyword evidence="1" id="KW-0472">Membrane</keyword>
<evidence type="ECO:0000313" key="2">
    <source>
        <dbReference type="EMBL" id="AET64250.1"/>
    </source>
</evidence>
<sequence>MLGNFLDKASGLLDRNFLLAYWFPAFISASIAVLIGAWPRGWGSALELWQLEGMVKGQEGGLSAQILILVGALILITVLAYLLMPLTRPTVRFYEGYWPRWLYRRFGDMPRWGERAIYERMTKDLDQAEVKGDRPRFNELQAVLFYGYPKRERLMPTRLGNALRAAEDYSKGAYGDGMDTVFWWPRLWPLLPEKVQEEVEEALTPMVALLNFASLVAIVSIGGSLYLGGLGFLKEAVLVFAVGVVLAFISYRAAVSQAQSYGERIRSAVDLYRFDLLKSLHQTLPETLDDEIALWVKLMLWLYNGDRGCVAKMKYYHDSGSGSGGEGTP</sequence>
<feature type="transmembrane region" description="Helical" evidence="1">
    <location>
        <begin position="208"/>
        <end position="230"/>
    </location>
</feature>
<dbReference type="EMBL" id="CP003117">
    <property type="protein sequence ID" value="AET64250.1"/>
    <property type="molecule type" value="Genomic_DNA"/>
</dbReference>
<reference evidence="2 3" key="1">
    <citation type="journal article" date="2012" name="PLoS ONE">
        <title>The genome characteristics and predicted function of methyl-group oxidation pathway in the obligate aceticlastic methanogens, Methanosaeta spp.</title>
        <authorList>
            <person name="Zhu J."/>
            <person name="Zheng H."/>
            <person name="Ai G."/>
            <person name="Zhang G."/>
            <person name="Liu D."/>
            <person name="Liu X."/>
            <person name="Dong X."/>
        </authorList>
    </citation>
    <scope>NUCLEOTIDE SEQUENCE [LARGE SCALE GENOMIC DNA]</scope>
    <source>
        <strain evidence="2 3">6Ac</strain>
    </source>
</reference>
<feature type="transmembrane region" description="Helical" evidence="1">
    <location>
        <begin position="21"/>
        <end position="42"/>
    </location>
</feature>
<feature type="transmembrane region" description="Helical" evidence="1">
    <location>
        <begin position="62"/>
        <end position="84"/>
    </location>
</feature>
<dbReference type="HOGENOM" id="CLU_073799_0_0_2"/>
<keyword evidence="1" id="KW-0812">Transmembrane</keyword>
<dbReference type="STRING" id="1110509.Mhar_0879"/>
<accession>G7WLE7</accession>
<dbReference type="KEGG" id="mhi:Mhar_0879"/>
<proteinExistence type="predicted"/>
<organism evidence="2 3">
    <name type="scientific">Methanothrix harundinacea (strain 6Ac)</name>
    <name type="common">Methanosaeta harundinacea</name>
    <dbReference type="NCBI Taxonomy" id="1110509"/>
    <lineage>
        <taxon>Archaea</taxon>
        <taxon>Methanobacteriati</taxon>
        <taxon>Methanobacteriota</taxon>
        <taxon>Stenosarchaea group</taxon>
        <taxon>Methanomicrobia</taxon>
        <taxon>Methanotrichales</taxon>
        <taxon>Methanotrichaceae</taxon>
        <taxon>Methanothrix</taxon>
    </lineage>
</organism>
<dbReference type="Proteomes" id="UP000005877">
    <property type="component" value="Chromosome"/>
</dbReference>
<gene>
    <name evidence="2" type="ordered locus">Mhar_0879</name>
</gene>
<dbReference type="RefSeq" id="WP_014586435.1">
    <property type="nucleotide sequence ID" value="NC_017527.1"/>
</dbReference>
<evidence type="ECO:0000313" key="3">
    <source>
        <dbReference type="Proteomes" id="UP000005877"/>
    </source>
</evidence>
<dbReference type="OrthoDB" id="387732at2157"/>
<keyword evidence="1" id="KW-1133">Transmembrane helix</keyword>
<dbReference type="GeneID" id="12510048"/>
<evidence type="ECO:0000256" key="1">
    <source>
        <dbReference type="SAM" id="Phobius"/>
    </source>
</evidence>
<feature type="transmembrane region" description="Helical" evidence="1">
    <location>
        <begin position="236"/>
        <end position="255"/>
    </location>
</feature>
<dbReference type="PATRIC" id="fig|1110509.7.peg.979"/>
<protein>
    <submittedName>
        <fullName evidence="2">Uncharacterized protein</fullName>
    </submittedName>
</protein>